<evidence type="ECO:0000313" key="5">
    <source>
        <dbReference type="Ensembl" id="ENSBMSP00010030088.1"/>
    </source>
</evidence>
<dbReference type="AlphaFoldDB" id="A0A8C0E261"/>
<dbReference type="GO" id="GO:0005654">
    <property type="term" value="C:nucleoplasm"/>
    <property type="evidence" value="ECO:0007669"/>
    <property type="project" value="TreeGrafter"/>
</dbReference>
<comment type="function">
    <text evidence="3">Implicated in immunoproteasome assembly and required for efficient antigen processing. The PA28 activator complex enhances the generation of class I binding peptides by altering the cleavage pattern of the proteasome.</text>
</comment>
<dbReference type="Gene3D" id="1.20.120.180">
    <property type="entry name" value="Proteasome activator pa28, C-terminal domain"/>
    <property type="match status" value="1"/>
</dbReference>
<keyword evidence="2" id="KW-0647">Proteasome</keyword>
<dbReference type="GO" id="GO:2000045">
    <property type="term" value="P:regulation of G1/S transition of mitotic cell cycle"/>
    <property type="evidence" value="ECO:0007669"/>
    <property type="project" value="TreeGrafter"/>
</dbReference>
<sequence length="164" mass="19012">SASGLQQIKLRADSFREWITSEAENMVAVFSPKKLLNTPDLIQIHSDMNLPLPIPRLEYGNNFAVFIQEETIAELRTVESEAVSYLDHISLHYITRTKLVSKRAKYPQVEDYCHTMTEIDVKEYICLQLILSELRNQSVTLYGMILKNIEKIKSPWSSNEEMLY</sequence>
<comment type="similarity">
    <text evidence="1">Belongs to the PA28 family.</text>
</comment>
<dbReference type="GO" id="GO:0008537">
    <property type="term" value="C:proteasome activator complex"/>
    <property type="evidence" value="ECO:0007669"/>
    <property type="project" value="InterPro"/>
</dbReference>
<proteinExistence type="inferred from homology"/>
<dbReference type="PANTHER" id="PTHR10660:SF4">
    <property type="entry name" value="PROTEASOME ACTIVATOR COMPLEX SUBUNIT 3"/>
    <property type="match status" value="1"/>
</dbReference>
<dbReference type="InterPro" id="IPR003186">
    <property type="entry name" value="PA28_C"/>
</dbReference>
<reference evidence="5" key="1">
    <citation type="submission" date="2023-09" db="UniProtKB">
        <authorList>
            <consortium name="Ensembl"/>
        </authorList>
    </citation>
    <scope>IDENTIFICATION</scope>
</reference>
<dbReference type="Pfam" id="PF02252">
    <property type="entry name" value="PA28_C"/>
    <property type="match status" value="1"/>
</dbReference>
<dbReference type="InterPro" id="IPR009077">
    <property type="entry name" value="Proteasome_activ_PA28"/>
</dbReference>
<dbReference type="PANTHER" id="PTHR10660">
    <property type="entry name" value="PROTEASOME REGULATOR PA28"/>
    <property type="match status" value="1"/>
</dbReference>
<dbReference type="SUPFAM" id="SSF47216">
    <property type="entry name" value="Proteasome activator"/>
    <property type="match status" value="1"/>
</dbReference>
<evidence type="ECO:0000256" key="2">
    <source>
        <dbReference type="ARBA" id="ARBA00022942"/>
    </source>
</evidence>
<evidence type="ECO:0000259" key="4">
    <source>
        <dbReference type="Pfam" id="PF02252"/>
    </source>
</evidence>
<dbReference type="GO" id="GO:0061133">
    <property type="term" value="F:endopeptidase activator activity"/>
    <property type="evidence" value="ECO:0007669"/>
    <property type="project" value="TreeGrafter"/>
</dbReference>
<dbReference type="Ensembl" id="ENSBMST00010033115.1">
    <property type="protein sequence ID" value="ENSBMSP00010030088.1"/>
    <property type="gene ID" value="ENSBMSG00010021801.1"/>
</dbReference>
<organism evidence="5">
    <name type="scientific">Balaenoptera musculus</name>
    <name type="common">Blue whale</name>
    <dbReference type="NCBI Taxonomy" id="9771"/>
    <lineage>
        <taxon>Eukaryota</taxon>
        <taxon>Metazoa</taxon>
        <taxon>Chordata</taxon>
        <taxon>Craniata</taxon>
        <taxon>Vertebrata</taxon>
        <taxon>Euteleostomi</taxon>
        <taxon>Mammalia</taxon>
        <taxon>Eutheria</taxon>
        <taxon>Laurasiatheria</taxon>
        <taxon>Artiodactyla</taxon>
        <taxon>Whippomorpha</taxon>
        <taxon>Cetacea</taxon>
        <taxon>Mysticeti</taxon>
        <taxon>Balaenopteridae</taxon>
        <taxon>Balaenoptera</taxon>
    </lineage>
</organism>
<dbReference type="FunFam" id="1.20.120.180:FF:000002">
    <property type="entry name" value="Proteasome activator complex subunit 1"/>
    <property type="match status" value="1"/>
</dbReference>
<dbReference type="OMA" id="VEDYCHT"/>
<evidence type="ECO:0000256" key="3">
    <source>
        <dbReference type="ARBA" id="ARBA00037467"/>
    </source>
</evidence>
<protein>
    <recommendedName>
        <fullName evidence="4">Proteasome activator PA28 C-terminal domain-containing protein</fullName>
    </recommendedName>
</protein>
<feature type="domain" description="Proteasome activator PA28 C-terminal" evidence="4">
    <location>
        <begin position="49"/>
        <end position="161"/>
    </location>
</feature>
<name>A0A8C0E261_BALMU</name>
<dbReference type="InterPro" id="IPR036997">
    <property type="entry name" value="PA28_C_sf"/>
</dbReference>
<dbReference type="InterPro" id="IPR036252">
    <property type="entry name" value="Proteasome_activ_sf"/>
</dbReference>
<evidence type="ECO:0000256" key="1">
    <source>
        <dbReference type="ARBA" id="ARBA00005883"/>
    </source>
</evidence>
<dbReference type="GeneTree" id="ENSGT00950000183098"/>
<dbReference type="GO" id="GO:0005737">
    <property type="term" value="C:cytoplasm"/>
    <property type="evidence" value="ECO:0007669"/>
    <property type="project" value="TreeGrafter"/>
</dbReference>
<dbReference type="GO" id="GO:0061136">
    <property type="term" value="P:regulation of proteasomal protein catabolic process"/>
    <property type="evidence" value="ECO:0007669"/>
    <property type="project" value="TreeGrafter"/>
</dbReference>
<accession>A0A8C0E261</accession>